<dbReference type="EMBL" id="FNGS01000008">
    <property type="protein sequence ID" value="SDM66091.1"/>
    <property type="molecule type" value="Genomic_DNA"/>
</dbReference>
<dbReference type="PRINTS" id="PR00455">
    <property type="entry name" value="HTHTETR"/>
</dbReference>
<reference evidence="7 8" key="1">
    <citation type="submission" date="2016-10" db="EMBL/GenBank/DDBJ databases">
        <authorList>
            <person name="de Groot N.N."/>
        </authorList>
    </citation>
    <scope>NUCLEOTIDE SEQUENCE [LARGE SCALE GENOMIC DNA]</scope>
    <source>
        <strain evidence="7 8">DSM 21668</strain>
    </source>
</reference>
<dbReference type="InterPro" id="IPR036271">
    <property type="entry name" value="Tet_transcr_reg_TetR-rel_C_sf"/>
</dbReference>
<name>A0A1G9V1C2_9BACT</name>
<dbReference type="Proteomes" id="UP000198901">
    <property type="component" value="Unassembled WGS sequence"/>
</dbReference>
<dbReference type="PANTHER" id="PTHR30055">
    <property type="entry name" value="HTH-TYPE TRANSCRIPTIONAL REGULATOR RUTR"/>
    <property type="match status" value="1"/>
</dbReference>
<feature type="domain" description="HTH tetR-type" evidence="6">
    <location>
        <begin position="1"/>
        <end position="61"/>
    </location>
</feature>
<dbReference type="STRING" id="563176.SAMN04488090_3933"/>
<organism evidence="7 8">
    <name type="scientific">Siphonobacter aquaeclarae</name>
    <dbReference type="NCBI Taxonomy" id="563176"/>
    <lineage>
        <taxon>Bacteria</taxon>
        <taxon>Pseudomonadati</taxon>
        <taxon>Bacteroidota</taxon>
        <taxon>Cytophagia</taxon>
        <taxon>Cytophagales</taxon>
        <taxon>Cytophagaceae</taxon>
        <taxon>Siphonobacter</taxon>
    </lineage>
</organism>
<dbReference type="SUPFAM" id="SSF48498">
    <property type="entry name" value="Tetracyclin repressor-like, C-terminal domain"/>
    <property type="match status" value="1"/>
</dbReference>
<dbReference type="GO" id="GO:0000976">
    <property type="term" value="F:transcription cis-regulatory region binding"/>
    <property type="evidence" value="ECO:0007669"/>
    <property type="project" value="TreeGrafter"/>
</dbReference>
<dbReference type="InterPro" id="IPR050109">
    <property type="entry name" value="HTH-type_TetR-like_transc_reg"/>
</dbReference>
<keyword evidence="2" id="KW-0805">Transcription regulation</keyword>
<dbReference type="InterPro" id="IPR001647">
    <property type="entry name" value="HTH_TetR"/>
</dbReference>
<dbReference type="RefSeq" id="WP_262507506.1">
    <property type="nucleotide sequence ID" value="NZ_FNGS01000008.1"/>
</dbReference>
<accession>A0A1G9V1C2</accession>
<keyword evidence="8" id="KW-1185">Reference proteome</keyword>
<protein>
    <submittedName>
        <fullName evidence="7">Transcriptional regulator, TetR family</fullName>
    </submittedName>
</protein>
<dbReference type="AlphaFoldDB" id="A0A1G9V1C2"/>
<dbReference type="InterPro" id="IPR009057">
    <property type="entry name" value="Homeodomain-like_sf"/>
</dbReference>
<feature type="DNA-binding region" description="H-T-H motif" evidence="5">
    <location>
        <begin position="24"/>
        <end position="43"/>
    </location>
</feature>
<evidence type="ECO:0000256" key="5">
    <source>
        <dbReference type="PROSITE-ProRule" id="PRU00335"/>
    </source>
</evidence>
<evidence type="ECO:0000313" key="8">
    <source>
        <dbReference type="Proteomes" id="UP000198901"/>
    </source>
</evidence>
<keyword evidence="1" id="KW-0678">Repressor</keyword>
<keyword evidence="3 5" id="KW-0238">DNA-binding</keyword>
<evidence type="ECO:0000313" key="7">
    <source>
        <dbReference type="EMBL" id="SDM66091.1"/>
    </source>
</evidence>
<dbReference type="Gene3D" id="1.10.357.10">
    <property type="entry name" value="Tetracycline Repressor, domain 2"/>
    <property type="match status" value="1"/>
</dbReference>
<dbReference type="GO" id="GO:0003700">
    <property type="term" value="F:DNA-binding transcription factor activity"/>
    <property type="evidence" value="ECO:0007669"/>
    <property type="project" value="TreeGrafter"/>
</dbReference>
<evidence type="ECO:0000256" key="3">
    <source>
        <dbReference type="ARBA" id="ARBA00023125"/>
    </source>
</evidence>
<sequence length="200" mass="23461">MEISERILLSAEELFFRYGVKSVTMDEIARELGISKKTIYQHFPDKDELVFQVVEKRMVKNRTDMVCSVGAGKNTVERVVLMNEVMRQMLSVVNPGILFEIKKYYPRAWQVFQKHMQEHVLIDTVADLRQGIADGLFRSEINVDVMARLRLKEIEFGFDNQWFPPNEYSLAQVQYEFMDHFLRGILTDEGLSVYLKHYPA</sequence>
<evidence type="ECO:0000256" key="4">
    <source>
        <dbReference type="ARBA" id="ARBA00023163"/>
    </source>
</evidence>
<evidence type="ECO:0000256" key="1">
    <source>
        <dbReference type="ARBA" id="ARBA00022491"/>
    </source>
</evidence>
<keyword evidence="4" id="KW-0804">Transcription</keyword>
<dbReference type="PROSITE" id="PS50977">
    <property type="entry name" value="HTH_TETR_2"/>
    <property type="match status" value="1"/>
</dbReference>
<dbReference type="PANTHER" id="PTHR30055:SF175">
    <property type="entry name" value="HTH-TYPE TRANSCRIPTIONAL REPRESSOR KSTR2"/>
    <property type="match status" value="1"/>
</dbReference>
<evidence type="ECO:0000256" key="2">
    <source>
        <dbReference type="ARBA" id="ARBA00023015"/>
    </source>
</evidence>
<dbReference type="SUPFAM" id="SSF46689">
    <property type="entry name" value="Homeodomain-like"/>
    <property type="match status" value="1"/>
</dbReference>
<proteinExistence type="predicted"/>
<dbReference type="Pfam" id="PF00440">
    <property type="entry name" value="TetR_N"/>
    <property type="match status" value="1"/>
</dbReference>
<evidence type="ECO:0000259" key="6">
    <source>
        <dbReference type="PROSITE" id="PS50977"/>
    </source>
</evidence>
<gene>
    <name evidence="7" type="ORF">SAMN04488090_3933</name>
</gene>